<dbReference type="InterPro" id="IPR003439">
    <property type="entry name" value="ABC_transporter-like_ATP-bd"/>
</dbReference>
<dbReference type="SUPFAM" id="SSF52540">
    <property type="entry name" value="P-loop containing nucleoside triphosphate hydrolases"/>
    <property type="match status" value="1"/>
</dbReference>
<proteinExistence type="predicted"/>
<dbReference type="InterPro" id="IPR003593">
    <property type="entry name" value="AAA+_ATPase"/>
</dbReference>
<keyword evidence="2" id="KW-0547">Nucleotide-binding</keyword>
<dbReference type="GO" id="GO:0005886">
    <property type="term" value="C:plasma membrane"/>
    <property type="evidence" value="ECO:0007669"/>
    <property type="project" value="TreeGrafter"/>
</dbReference>
<dbReference type="SMART" id="SM00382">
    <property type="entry name" value="AAA"/>
    <property type="match status" value="1"/>
</dbReference>
<dbReference type="Proteomes" id="UP000310639">
    <property type="component" value="Chromosome"/>
</dbReference>
<gene>
    <name evidence="6" type="ORF">FBF37_00190</name>
</gene>
<name>A0A4P9A2A7_9BACT</name>
<evidence type="ECO:0000256" key="4">
    <source>
        <dbReference type="SAM" id="MobiDB-lite"/>
    </source>
</evidence>
<dbReference type="Pfam" id="PF00005">
    <property type="entry name" value="ABC_tran"/>
    <property type="match status" value="1"/>
</dbReference>
<organism evidence="6 7">
    <name type="scientific">Candidatus Nanosynbacter featherlites</name>
    <dbReference type="NCBI Taxonomy" id="2572088"/>
    <lineage>
        <taxon>Bacteria</taxon>
        <taxon>Candidatus Saccharimonadota</taxon>
        <taxon>Candidatus Saccharimonadia</taxon>
        <taxon>Candidatus Nanosynbacterales</taxon>
        <taxon>Candidatus Nanosynbacteraceae</taxon>
        <taxon>Candidatus Nanosynbacter</taxon>
    </lineage>
</organism>
<evidence type="ECO:0000256" key="2">
    <source>
        <dbReference type="ARBA" id="ARBA00022741"/>
    </source>
</evidence>
<dbReference type="EMBL" id="CP040004">
    <property type="protein sequence ID" value="QCT41905.1"/>
    <property type="molecule type" value="Genomic_DNA"/>
</dbReference>
<dbReference type="PANTHER" id="PTHR24220:SF86">
    <property type="entry name" value="ABC TRANSPORTER ABCH.1"/>
    <property type="match status" value="1"/>
</dbReference>
<sequence length="324" mass="36186">MDTPVAPCIRLTNITKCFGIGDAEHYALDDVNLTVEKGEFIAIMGPSGCGKTTLLNIIGLLDQATDGEYFLNGDSVDNLGSKRLARIRSDDIGFVFQNFNLIPRLSVLENVSLPLTYKGMSKIKRLQEASRILKNFHLGEREYYMPHQLSGGQVQRVAIARALVNSPSIILADEPTGNLDSKASHIIMEELADIHRRGNTIIMVTHNPELTSYASRVITMLDGRIDTDEQLQKSAPFRKNLEIIDEKKEAKPSDKPKKSEKKTTETTEKSKKEDSKPTEQPEKEESKPVEKPKKEDDKPAEKSEKKSSTKSTKKTQASKKETTK</sequence>
<dbReference type="Gene3D" id="3.40.50.300">
    <property type="entry name" value="P-loop containing nucleotide triphosphate hydrolases"/>
    <property type="match status" value="1"/>
</dbReference>
<evidence type="ECO:0000259" key="5">
    <source>
        <dbReference type="PROSITE" id="PS50893"/>
    </source>
</evidence>
<keyword evidence="7" id="KW-1185">Reference proteome</keyword>
<feature type="domain" description="ABC transporter" evidence="5">
    <location>
        <begin position="9"/>
        <end position="247"/>
    </location>
</feature>
<dbReference type="AlphaFoldDB" id="A0A4P9A2A7"/>
<keyword evidence="1" id="KW-0813">Transport</keyword>
<evidence type="ECO:0000256" key="1">
    <source>
        <dbReference type="ARBA" id="ARBA00022448"/>
    </source>
</evidence>
<dbReference type="KEGG" id="nft:FBF37_00190"/>
<dbReference type="GO" id="GO:0098796">
    <property type="term" value="C:membrane protein complex"/>
    <property type="evidence" value="ECO:0007669"/>
    <property type="project" value="UniProtKB-ARBA"/>
</dbReference>
<keyword evidence="3 6" id="KW-0067">ATP-binding</keyword>
<dbReference type="OrthoDB" id="9802264at2"/>
<dbReference type="PROSITE" id="PS50893">
    <property type="entry name" value="ABC_TRANSPORTER_2"/>
    <property type="match status" value="1"/>
</dbReference>
<reference evidence="6 7" key="1">
    <citation type="submission" date="2019-04" db="EMBL/GenBank/DDBJ databases">
        <title>Saccharibacteria TM7 genomes.</title>
        <authorList>
            <person name="Bor B."/>
            <person name="He X."/>
            <person name="Chen T."/>
            <person name="Dewhirst F.E."/>
        </authorList>
    </citation>
    <scope>NUCLEOTIDE SEQUENCE [LARGE SCALE GENOMIC DNA]</scope>
    <source>
        <strain evidence="6 7">BB001</strain>
    </source>
</reference>
<dbReference type="PANTHER" id="PTHR24220">
    <property type="entry name" value="IMPORT ATP-BINDING PROTEIN"/>
    <property type="match status" value="1"/>
</dbReference>
<dbReference type="FunFam" id="3.40.50.300:FF:000032">
    <property type="entry name" value="Export ABC transporter ATP-binding protein"/>
    <property type="match status" value="1"/>
</dbReference>
<evidence type="ECO:0000313" key="6">
    <source>
        <dbReference type="EMBL" id="QCT41905.1"/>
    </source>
</evidence>
<protein>
    <submittedName>
        <fullName evidence="6">ABC transporter ATP-binding protein</fullName>
    </submittedName>
</protein>
<dbReference type="GO" id="GO:0016887">
    <property type="term" value="F:ATP hydrolysis activity"/>
    <property type="evidence" value="ECO:0007669"/>
    <property type="project" value="InterPro"/>
</dbReference>
<evidence type="ECO:0000313" key="7">
    <source>
        <dbReference type="Proteomes" id="UP000310639"/>
    </source>
</evidence>
<dbReference type="InterPro" id="IPR017911">
    <property type="entry name" value="MacB-like_ATP-bd"/>
</dbReference>
<feature type="compositionally biased region" description="Basic and acidic residues" evidence="4">
    <location>
        <begin position="239"/>
        <end position="307"/>
    </location>
</feature>
<dbReference type="CDD" id="cd03255">
    <property type="entry name" value="ABC_MJ0796_LolCDE_FtsE"/>
    <property type="match status" value="1"/>
</dbReference>
<dbReference type="InterPro" id="IPR027417">
    <property type="entry name" value="P-loop_NTPase"/>
</dbReference>
<dbReference type="InterPro" id="IPR015854">
    <property type="entry name" value="ABC_transpr_LolD-like"/>
</dbReference>
<accession>A0A4P9A2A7</accession>
<dbReference type="GO" id="GO:0005524">
    <property type="term" value="F:ATP binding"/>
    <property type="evidence" value="ECO:0007669"/>
    <property type="project" value="UniProtKB-KW"/>
</dbReference>
<dbReference type="GO" id="GO:0022857">
    <property type="term" value="F:transmembrane transporter activity"/>
    <property type="evidence" value="ECO:0007669"/>
    <property type="project" value="UniProtKB-ARBA"/>
</dbReference>
<feature type="region of interest" description="Disordered" evidence="4">
    <location>
        <begin position="231"/>
        <end position="324"/>
    </location>
</feature>
<evidence type="ECO:0000256" key="3">
    <source>
        <dbReference type="ARBA" id="ARBA00022840"/>
    </source>
</evidence>